<dbReference type="GO" id="GO:0004527">
    <property type="term" value="F:exonuclease activity"/>
    <property type="evidence" value="ECO:0007669"/>
    <property type="project" value="UniProtKB-KW"/>
</dbReference>
<dbReference type="GO" id="GO:0006260">
    <property type="term" value="P:DNA replication"/>
    <property type="evidence" value="ECO:0007669"/>
    <property type="project" value="InterPro"/>
</dbReference>
<dbReference type="InterPro" id="IPR013520">
    <property type="entry name" value="Ribonucl_H"/>
</dbReference>
<dbReference type="InterPro" id="IPR000305">
    <property type="entry name" value="GIY-YIG_endonuc"/>
</dbReference>
<dbReference type="InterPro" id="IPR036876">
    <property type="entry name" value="UVR_dom_sf"/>
</dbReference>
<dbReference type="Proteomes" id="UP000287171">
    <property type="component" value="Unassembled WGS sequence"/>
</dbReference>
<keyword evidence="3" id="KW-0228">DNA excision</keyword>
<dbReference type="Pfam" id="PF00929">
    <property type="entry name" value="RNase_T"/>
    <property type="match status" value="1"/>
</dbReference>
<dbReference type="Gene3D" id="3.40.1440.10">
    <property type="entry name" value="GIY-YIG endonuclease"/>
    <property type="match status" value="1"/>
</dbReference>
<dbReference type="SUPFAM" id="SSF82771">
    <property type="entry name" value="GIY-YIG endonuclease"/>
    <property type="match status" value="1"/>
</dbReference>
<evidence type="ECO:0008006" key="11">
    <source>
        <dbReference type="Google" id="ProtNLM"/>
    </source>
</evidence>
<dbReference type="InterPro" id="IPR036397">
    <property type="entry name" value="RNaseH_sf"/>
</dbReference>
<dbReference type="InterPro" id="IPR006054">
    <property type="entry name" value="DnaQ"/>
</dbReference>
<keyword evidence="4" id="KW-0378">Hydrolase</keyword>
<dbReference type="Pfam" id="PF01541">
    <property type="entry name" value="GIY-YIG"/>
    <property type="match status" value="1"/>
</dbReference>
<dbReference type="InterPro" id="IPR050066">
    <property type="entry name" value="UvrABC_protein_C"/>
</dbReference>
<feature type="domain" description="GIY-YIG" evidence="8">
    <location>
        <begin position="325"/>
        <end position="404"/>
    </location>
</feature>
<dbReference type="AlphaFoldDB" id="A0A402B104"/>
<name>A0A402B104_9CHLR</name>
<dbReference type="PROSITE" id="PS50164">
    <property type="entry name" value="GIY_YIG"/>
    <property type="match status" value="1"/>
</dbReference>
<dbReference type="InterPro" id="IPR047296">
    <property type="entry name" value="GIY-YIG_UvrC_Cho"/>
</dbReference>
<proteinExistence type="predicted"/>
<keyword evidence="4" id="KW-0540">Nuclease</keyword>
<keyword evidence="4" id="KW-0269">Exonuclease</keyword>
<comment type="caution">
    <text evidence="9">The sequence shown here is derived from an EMBL/GenBank/DDBJ whole genome shotgun (WGS) entry which is preliminary data.</text>
</comment>
<dbReference type="RefSeq" id="WP_161981879.1">
    <property type="nucleotide sequence ID" value="NZ_BIFT01000001.1"/>
</dbReference>
<dbReference type="SMART" id="SM00479">
    <property type="entry name" value="EXOIII"/>
    <property type="match status" value="1"/>
</dbReference>
<reference evidence="10" key="1">
    <citation type="submission" date="2018-12" db="EMBL/GenBank/DDBJ databases">
        <title>Tengunoibacter tsumagoiensis gen. nov., sp. nov., Dictyobacter kobayashii sp. nov., D. alpinus sp. nov., and D. joshuensis sp. nov. and description of Dictyobacteraceae fam. nov. within the order Ktedonobacterales isolated from Tengu-no-mugimeshi.</title>
        <authorList>
            <person name="Wang C.M."/>
            <person name="Zheng Y."/>
            <person name="Sakai Y."/>
            <person name="Toyoda A."/>
            <person name="Minakuchi Y."/>
            <person name="Abe K."/>
            <person name="Yokota A."/>
            <person name="Yabe S."/>
        </authorList>
    </citation>
    <scope>NUCLEOTIDE SEQUENCE [LARGE SCALE GENOMIC DNA]</scope>
    <source>
        <strain evidence="10">Uno16</strain>
    </source>
</reference>
<dbReference type="GO" id="GO:0003677">
    <property type="term" value="F:DNA binding"/>
    <property type="evidence" value="ECO:0007669"/>
    <property type="project" value="InterPro"/>
</dbReference>
<dbReference type="GO" id="GO:0003887">
    <property type="term" value="F:DNA-directed DNA polymerase activity"/>
    <property type="evidence" value="ECO:0007669"/>
    <property type="project" value="InterPro"/>
</dbReference>
<keyword evidence="1" id="KW-0963">Cytoplasm</keyword>
<dbReference type="SUPFAM" id="SSF53098">
    <property type="entry name" value="Ribonuclease H-like"/>
    <property type="match status" value="1"/>
</dbReference>
<evidence type="ECO:0000256" key="6">
    <source>
        <dbReference type="ARBA" id="ARBA00023204"/>
    </source>
</evidence>
<dbReference type="InterPro" id="IPR012337">
    <property type="entry name" value="RNaseH-like_sf"/>
</dbReference>
<dbReference type="SMART" id="SM00465">
    <property type="entry name" value="GIYc"/>
    <property type="match status" value="1"/>
</dbReference>
<evidence type="ECO:0000256" key="4">
    <source>
        <dbReference type="ARBA" id="ARBA00022839"/>
    </source>
</evidence>
<dbReference type="Pfam" id="PF02151">
    <property type="entry name" value="UVR"/>
    <property type="match status" value="1"/>
</dbReference>
<dbReference type="FunFam" id="3.40.1440.10:FF:000001">
    <property type="entry name" value="UvrABC system protein C"/>
    <property type="match status" value="1"/>
</dbReference>
<organism evidence="9 10">
    <name type="scientific">Dictyobacter alpinus</name>
    <dbReference type="NCBI Taxonomy" id="2014873"/>
    <lineage>
        <taxon>Bacteria</taxon>
        <taxon>Bacillati</taxon>
        <taxon>Chloroflexota</taxon>
        <taxon>Ktedonobacteria</taxon>
        <taxon>Ktedonobacterales</taxon>
        <taxon>Dictyobacteraceae</taxon>
        <taxon>Dictyobacter</taxon>
    </lineage>
</organism>
<evidence type="ECO:0000256" key="3">
    <source>
        <dbReference type="ARBA" id="ARBA00022769"/>
    </source>
</evidence>
<keyword evidence="6" id="KW-0234">DNA repair</keyword>
<dbReference type="InterPro" id="IPR001943">
    <property type="entry name" value="UVR_dom"/>
</dbReference>
<dbReference type="Gene3D" id="3.30.420.10">
    <property type="entry name" value="Ribonuclease H-like superfamily/Ribonuclease H"/>
    <property type="match status" value="1"/>
</dbReference>
<keyword evidence="10" id="KW-1185">Reference proteome</keyword>
<dbReference type="GO" id="GO:0006289">
    <property type="term" value="P:nucleotide-excision repair"/>
    <property type="evidence" value="ECO:0007669"/>
    <property type="project" value="InterPro"/>
</dbReference>
<evidence type="ECO:0000259" key="8">
    <source>
        <dbReference type="PROSITE" id="PS50164"/>
    </source>
</evidence>
<sequence>MVPEGETGTPQRSVLLRRAFELLETLGQPAPEDILIQQLFGAHGNKALWTVLLRQTLRSSELFEERGDVTIGDELCWALTAWRSTQQSLDAVEFVVVDTETTGLRPGADRVIEVAAVRIGRGQIVDTFQSIINPRRRIPPFIERFTGITQAMVSEAPTASQVMPELIDFIGGATLVGHNLGFDLNFLSFEAQLLGLAFPIDGLDTIPLARRFLPTLKRFKLDMVAAHLNIRTHNRHRAFGDAEVTAEVFLRILALAQQEGISTLGYLRRRLQLPVAWSGDITKTSPKKDSTQWRADGSLSASAASTARPNGGLFLNPVWKRTFPTKPGVYLMRDANNQVIYVGKAKCLKDRLSSYYSQPLGYTRKMDGLLQNVKEIETRVLGSELEALLVESRLIKELQPAYNVQLRNYELYPFIKIDIQHAFPRVYATREVAADGARYFGPFRSRRMVDLTIELLQKIFPVRTCTRSLPPVAKPSDPCLRFHLGRCAAPCRGDSDVEAYQQVIQQVCAFLGGESEDLMERLRRQMLEAAQQLNFERAAWFRDAIRSADEVLIGQRLITGAVESNNLLIVYPSAQEGCNEIFLIRHGRLIEQSCVVHQIDEMQDALITLLKRAAEMGEPPNVVGKAEVDQINIISRWIHHHSDDRAFFPLQSALVGESEMTMLVQRIWSEVEQAHALPLEENNKETEFLVAGTTPVEYDAL</sequence>
<keyword evidence="5" id="KW-0267">Excision nuclease</keyword>
<evidence type="ECO:0000313" key="10">
    <source>
        <dbReference type="Proteomes" id="UP000287171"/>
    </source>
</evidence>
<dbReference type="PROSITE" id="PS50151">
    <property type="entry name" value="UVR"/>
    <property type="match status" value="1"/>
</dbReference>
<dbReference type="PANTHER" id="PTHR30562:SF1">
    <property type="entry name" value="UVRABC SYSTEM PROTEIN C"/>
    <property type="match status" value="1"/>
</dbReference>
<dbReference type="EMBL" id="BIFT01000001">
    <property type="protein sequence ID" value="GCE25018.1"/>
    <property type="molecule type" value="Genomic_DNA"/>
</dbReference>
<dbReference type="FunFam" id="3.30.420.10:FF:000045">
    <property type="entry name" value="3'-5' exonuclease DinG"/>
    <property type="match status" value="1"/>
</dbReference>
<dbReference type="CDD" id="cd10434">
    <property type="entry name" value="GIY-YIG_UvrC_Cho"/>
    <property type="match status" value="1"/>
</dbReference>
<gene>
    <name evidence="9" type="ORF">KDA_05020</name>
</gene>
<dbReference type="Gene3D" id="4.10.860.10">
    <property type="entry name" value="UVR domain"/>
    <property type="match status" value="1"/>
</dbReference>
<protein>
    <recommendedName>
        <fullName evidence="11">UvrABC system protein C</fullName>
    </recommendedName>
</protein>
<dbReference type="GO" id="GO:0009380">
    <property type="term" value="C:excinuclease repair complex"/>
    <property type="evidence" value="ECO:0007669"/>
    <property type="project" value="TreeGrafter"/>
</dbReference>
<dbReference type="InterPro" id="IPR035901">
    <property type="entry name" value="GIY-YIG_endonuc_sf"/>
</dbReference>
<dbReference type="NCBIfam" id="TIGR00573">
    <property type="entry name" value="dnaq"/>
    <property type="match status" value="1"/>
</dbReference>
<evidence type="ECO:0000313" key="9">
    <source>
        <dbReference type="EMBL" id="GCE25018.1"/>
    </source>
</evidence>
<feature type="domain" description="UVR" evidence="7">
    <location>
        <begin position="516"/>
        <end position="551"/>
    </location>
</feature>
<keyword evidence="2" id="KW-0227">DNA damage</keyword>
<dbReference type="CDD" id="cd06127">
    <property type="entry name" value="DEDDh"/>
    <property type="match status" value="1"/>
</dbReference>
<evidence type="ECO:0000256" key="1">
    <source>
        <dbReference type="ARBA" id="ARBA00022490"/>
    </source>
</evidence>
<dbReference type="Gene3D" id="1.20.5.140">
    <property type="match status" value="1"/>
</dbReference>
<dbReference type="PANTHER" id="PTHR30562">
    <property type="entry name" value="UVRC/OXIDOREDUCTASE"/>
    <property type="match status" value="1"/>
</dbReference>
<evidence type="ECO:0000256" key="5">
    <source>
        <dbReference type="ARBA" id="ARBA00022881"/>
    </source>
</evidence>
<evidence type="ECO:0000256" key="2">
    <source>
        <dbReference type="ARBA" id="ARBA00022763"/>
    </source>
</evidence>
<dbReference type="SUPFAM" id="SSF46600">
    <property type="entry name" value="C-terminal UvrC-binding domain of UvrB"/>
    <property type="match status" value="1"/>
</dbReference>
<accession>A0A402B104</accession>
<evidence type="ECO:0000259" key="7">
    <source>
        <dbReference type="PROSITE" id="PS50151"/>
    </source>
</evidence>